<proteinExistence type="predicted"/>
<reference evidence="1 2" key="1">
    <citation type="submission" date="2016-01" db="EMBL/GenBank/DDBJ databases">
        <title>The new phylogeny of the genus Mycobacterium.</title>
        <authorList>
            <person name="Tarcisio F."/>
            <person name="Conor M."/>
            <person name="Antonella G."/>
            <person name="Elisabetta G."/>
            <person name="Giulia F.S."/>
            <person name="Sara T."/>
            <person name="Anna F."/>
            <person name="Clotilde B."/>
            <person name="Roberto B."/>
            <person name="Veronica D.S."/>
            <person name="Fabio R."/>
            <person name="Monica P."/>
            <person name="Olivier J."/>
            <person name="Enrico T."/>
            <person name="Nicola S."/>
        </authorList>
    </citation>
    <scope>NUCLEOTIDE SEQUENCE [LARGE SCALE GENOMIC DNA]</scope>
    <source>
        <strain evidence="1 2">DSM 45541</strain>
    </source>
</reference>
<organism evidence="1 2">
    <name type="scientific">Mycolicibacterium iranicum</name>
    <name type="common">Mycobacterium iranicum</name>
    <dbReference type="NCBI Taxonomy" id="912594"/>
    <lineage>
        <taxon>Bacteria</taxon>
        <taxon>Bacillati</taxon>
        <taxon>Actinomycetota</taxon>
        <taxon>Actinomycetes</taxon>
        <taxon>Mycobacteriales</taxon>
        <taxon>Mycobacteriaceae</taxon>
        <taxon>Mycolicibacterium</taxon>
    </lineage>
</organism>
<protein>
    <submittedName>
        <fullName evidence="1">Uncharacterized protein</fullName>
    </submittedName>
</protein>
<evidence type="ECO:0000313" key="2">
    <source>
        <dbReference type="Proteomes" id="UP000193622"/>
    </source>
</evidence>
<accession>A0A1X1WZ18</accession>
<name>A0A1X1WZ18_MYCIR</name>
<dbReference type="EMBL" id="LQPC01000014">
    <property type="protein sequence ID" value="ORV91733.1"/>
    <property type="molecule type" value="Genomic_DNA"/>
</dbReference>
<dbReference type="Proteomes" id="UP000193622">
    <property type="component" value="Unassembled WGS sequence"/>
</dbReference>
<comment type="caution">
    <text evidence="1">The sequence shown here is derived from an EMBL/GenBank/DDBJ whole genome shotgun (WGS) entry which is preliminary data.</text>
</comment>
<sequence>MPDFEYAIRSYLKSLEGGGSSRDHDDYVAAVLEQSVRREAFGTSNQRGPRRLLENLFLGDARKRGETHQWMYDHKNLADLLARAGFVDIRRWSFGESGIAHWADYRLELDDVGGEYKPNTLYMEATA</sequence>
<gene>
    <name evidence="1" type="ORF">AWC12_03455</name>
</gene>
<dbReference type="AlphaFoldDB" id="A0A1X1WZ18"/>
<evidence type="ECO:0000313" key="1">
    <source>
        <dbReference type="EMBL" id="ORV91733.1"/>
    </source>
</evidence>